<protein>
    <submittedName>
        <fullName evidence="1">Uncharacterized protein</fullName>
    </submittedName>
</protein>
<name>A0AA96I444_9BACT</name>
<dbReference type="EMBL" id="CP134846">
    <property type="protein sequence ID" value="WNL16952.1"/>
    <property type="molecule type" value="Genomic_DNA"/>
</dbReference>
<sequence>MIDCNNVKKITDITDQIEYTDKKAGGKSDSQKVSCGQDNGYNELQDKYDKYFKDVPGIPEELIANIMCKCCKELKPTGNETVSWNDFYKCMRSKLNMDKHPKTIKVLDSLIKK</sequence>
<proteinExistence type="predicted"/>
<organism evidence="1">
    <name type="scientific">Arcobacter sp. AZ-2023</name>
    <dbReference type="NCBI Taxonomy" id="3074453"/>
    <lineage>
        <taxon>Bacteria</taxon>
        <taxon>Pseudomonadati</taxon>
        <taxon>Campylobacterota</taxon>
        <taxon>Epsilonproteobacteria</taxon>
        <taxon>Campylobacterales</taxon>
        <taxon>Arcobacteraceae</taxon>
        <taxon>Arcobacter</taxon>
    </lineage>
</organism>
<gene>
    <name evidence="1" type="ORF">RJG54_00740</name>
</gene>
<evidence type="ECO:0000313" key="1">
    <source>
        <dbReference type="EMBL" id="WNL16952.1"/>
    </source>
</evidence>
<accession>A0AA96I444</accession>
<dbReference type="AlphaFoldDB" id="A0AA96I444"/>
<reference evidence="1" key="1">
    <citation type="submission" date="2023-09" db="EMBL/GenBank/DDBJ databases">
        <title>Arcobacter tbilisiensis sp. nov. isolated from chicken meat in Tbilisi, Georgia.</title>
        <authorList>
            <person name="Matthias R."/>
            <person name="Zautner A.E."/>
        </authorList>
    </citation>
    <scope>NUCLEOTIDE SEQUENCE</scope>
    <source>
        <strain evidence="1">LEO 107</strain>
    </source>
</reference>